<protein>
    <submittedName>
        <fullName evidence="2">Uncharacterized protein</fullName>
    </submittedName>
</protein>
<evidence type="ECO:0000256" key="1">
    <source>
        <dbReference type="SAM" id="Coils"/>
    </source>
</evidence>
<proteinExistence type="predicted"/>
<keyword evidence="1" id="KW-0175">Coiled coil</keyword>
<reference evidence="2 3" key="1">
    <citation type="submission" date="2023-06" db="EMBL/GenBank/DDBJ databases">
        <title>A potential novel species of Streptococcus isolated from human milk sample.</title>
        <authorList>
            <person name="Nguyen H.V."/>
            <person name="Trinh A.T.V."/>
            <person name="Hoang A.T.L."/>
            <person name="Bui L.N.H."/>
            <person name="Tran Q.T.L."/>
            <person name="Trinh T."/>
        </authorList>
    </citation>
    <scope>NUCLEOTIDE SEQUENCE [LARGE SCALE GENOMIC DNA]</scope>
    <source>
        <strain evidence="2 3">VTCC 12812</strain>
    </source>
</reference>
<keyword evidence="3" id="KW-1185">Reference proteome</keyword>
<feature type="coiled-coil region" evidence="1">
    <location>
        <begin position="46"/>
        <end position="73"/>
    </location>
</feature>
<dbReference type="Proteomes" id="UP001529255">
    <property type="component" value="Unassembled WGS sequence"/>
</dbReference>
<sequence>MTKWILLMLERSNEIESLGRSVSAIVDSIHAKSRRSVASEETEYDVKRANETLANIQEHLQEAKKLLSRLEEEL</sequence>
<comment type="caution">
    <text evidence="2">The sequence shown here is derived from an EMBL/GenBank/DDBJ whole genome shotgun (WGS) entry which is preliminary data.</text>
</comment>
<name>A0ABT7LPZ5_9STRE</name>
<dbReference type="RefSeq" id="WP_285955285.1">
    <property type="nucleotide sequence ID" value="NZ_JASUZV010000001.1"/>
</dbReference>
<gene>
    <name evidence="2" type="ORF">QRD39_00610</name>
</gene>
<evidence type="ECO:0000313" key="2">
    <source>
        <dbReference type="EMBL" id="MDL5042612.1"/>
    </source>
</evidence>
<organism evidence="2 3">
    <name type="scientific">Streptococcus raffinosi</name>
    <dbReference type="NCBI Taxonomy" id="3053355"/>
    <lineage>
        <taxon>Bacteria</taxon>
        <taxon>Bacillati</taxon>
        <taxon>Bacillota</taxon>
        <taxon>Bacilli</taxon>
        <taxon>Lactobacillales</taxon>
        <taxon>Streptococcaceae</taxon>
        <taxon>Streptococcus</taxon>
    </lineage>
</organism>
<accession>A0ABT7LPZ5</accession>
<dbReference type="EMBL" id="JASUZV010000001">
    <property type="protein sequence ID" value="MDL5042612.1"/>
    <property type="molecule type" value="Genomic_DNA"/>
</dbReference>
<evidence type="ECO:0000313" key="3">
    <source>
        <dbReference type="Proteomes" id="UP001529255"/>
    </source>
</evidence>